<evidence type="ECO:0000259" key="8">
    <source>
        <dbReference type="SMART" id="SM00864"/>
    </source>
</evidence>
<comment type="caution">
    <text evidence="9">The sequence shown here is derived from an EMBL/GenBank/DDBJ whole genome shotgun (WGS) entry which is preliminary data.</text>
</comment>
<gene>
    <name evidence="6" type="primary">cetZ</name>
    <name evidence="9" type="ORF">ACFSAU_13515</name>
</gene>
<dbReference type="RefSeq" id="WP_267648009.1">
    <property type="nucleotide sequence ID" value="NZ_JANHGR010000003.1"/>
</dbReference>
<evidence type="ECO:0000256" key="1">
    <source>
        <dbReference type="ARBA" id="ARBA00006877"/>
    </source>
</evidence>
<evidence type="ECO:0000313" key="9">
    <source>
        <dbReference type="EMBL" id="MFD1568509.1"/>
    </source>
</evidence>
<dbReference type="Pfam" id="PF21011">
    <property type="entry name" value="CetZ_C"/>
    <property type="match status" value="1"/>
</dbReference>
<feature type="binding site" evidence="6">
    <location>
        <position position="185"/>
    </location>
    <ligand>
        <name>GTP</name>
        <dbReference type="ChEBI" id="CHEBI:37565"/>
    </ligand>
</feature>
<comment type="caution">
    <text evidence="6">Lacks conserved residue(s) required for the propagation of feature annotation.</text>
</comment>
<keyword evidence="4 6" id="KW-0133">Cell shape</keyword>
<dbReference type="PANTHER" id="PTHR30314">
    <property type="entry name" value="CELL DIVISION PROTEIN FTSZ-RELATED"/>
    <property type="match status" value="1"/>
</dbReference>
<keyword evidence="9" id="KW-0131">Cell cycle</keyword>
<dbReference type="InterPro" id="IPR003008">
    <property type="entry name" value="Tubulin_FtsZ_GTPase"/>
</dbReference>
<dbReference type="Gene3D" id="3.30.1330.20">
    <property type="entry name" value="Tubulin/FtsZ, C-terminal domain"/>
    <property type="match status" value="1"/>
</dbReference>
<dbReference type="PRINTS" id="PR00423">
    <property type="entry name" value="CELLDVISFTSZ"/>
</dbReference>
<evidence type="ECO:0000256" key="2">
    <source>
        <dbReference type="ARBA" id="ARBA00022490"/>
    </source>
</evidence>
<dbReference type="InterPro" id="IPR045061">
    <property type="entry name" value="FtsZ/CetZ"/>
</dbReference>
<keyword evidence="3 6" id="KW-0547">Nucleotide-binding</keyword>
<feature type="region of interest" description="Disordered" evidence="7">
    <location>
        <begin position="346"/>
        <end position="397"/>
    </location>
</feature>
<keyword evidence="10" id="KW-1185">Reference proteome</keyword>
<sequence length="397" mass="42419">MEVAAIGIGNGGCKVVDSFIEVSGETGVEVISDAFALNTAESDLSVVNEIPASKQLLLTSPEMRASGTGNKPELGAELMEQNLTVVKNALASIPHHSTDALLVVAALGGGTGSGGAPVLANELRTWYDIPVFGLGILPSEHGHLEFNAARSFMDFGKTTDNLFVVDNARYLSSSDSIQESYRRINRDIAQKWLTFLNAGEQSEDGAEMYVDAADLFAVLEMGGISVLGFASEAAGSADSGGLIERFRTNGSQIDHNVRTRKLVDTVKAATRNLTMEADLETAEGVSLLVSGPPAALTQQGIEQSRQYLQDLTGAQRVSHGDDPRAGSEELSAAVLFSNVGSAHRVDELKQRGKNAKREIERRRQERAAKRRDMFSDPDDELGSLFDPQEGVGSGHRS</sequence>
<keyword evidence="2 6" id="KW-0963">Cytoplasm</keyword>
<dbReference type="SMART" id="SM00864">
    <property type="entry name" value="Tubulin"/>
    <property type="match status" value="1"/>
</dbReference>
<dbReference type="EMBL" id="JBHUCZ010000012">
    <property type="protein sequence ID" value="MFD1568509.1"/>
    <property type="molecule type" value="Genomic_DNA"/>
</dbReference>
<dbReference type="PANTHER" id="PTHR30314:SF10">
    <property type="entry name" value="TUBULIN-LIKE PROTEIN CETZ"/>
    <property type="match status" value="1"/>
</dbReference>
<evidence type="ECO:0000256" key="5">
    <source>
        <dbReference type="ARBA" id="ARBA00023134"/>
    </source>
</evidence>
<feature type="binding site" evidence="6">
    <location>
        <begin position="110"/>
        <end position="112"/>
    </location>
    <ligand>
        <name>GTP</name>
        <dbReference type="ChEBI" id="CHEBI:37565"/>
    </ligand>
</feature>
<evidence type="ECO:0000256" key="7">
    <source>
        <dbReference type="SAM" id="MobiDB-lite"/>
    </source>
</evidence>
<proteinExistence type="inferred from homology"/>
<organism evidence="9 10">
    <name type="scientific">Halolamina litorea</name>
    <dbReference type="NCBI Taxonomy" id="1515593"/>
    <lineage>
        <taxon>Archaea</taxon>
        <taxon>Methanobacteriati</taxon>
        <taxon>Methanobacteriota</taxon>
        <taxon>Stenosarchaea group</taxon>
        <taxon>Halobacteria</taxon>
        <taxon>Halobacteriales</taxon>
        <taxon>Haloferacaceae</taxon>
    </lineage>
</organism>
<accession>A0ABD6BVD7</accession>
<feature type="binding site" evidence="6">
    <location>
        <position position="167"/>
    </location>
    <ligand>
        <name>GTP</name>
        <dbReference type="ChEBI" id="CHEBI:37565"/>
    </ligand>
</feature>
<dbReference type="SUPFAM" id="SSF52490">
    <property type="entry name" value="Tubulin nucleotide-binding domain-like"/>
    <property type="match status" value="1"/>
</dbReference>
<comment type="function">
    <text evidence="6">Involved in cell shape control.</text>
</comment>
<evidence type="ECO:0000313" key="10">
    <source>
        <dbReference type="Proteomes" id="UP001597139"/>
    </source>
</evidence>
<feature type="compositionally biased region" description="Basic and acidic residues" evidence="7">
    <location>
        <begin position="346"/>
        <end position="374"/>
    </location>
</feature>
<reference evidence="9 10" key="1">
    <citation type="journal article" date="2019" name="Int. J. Syst. Evol. Microbiol.">
        <title>The Global Catalogue of Microorganisms (GCM) 10K type strain sequencing project: providing services to taxonomists for standard genome sequencing and annotation.</title>
        <authorList>
            <consortium name="The Broad Institute Genomics Platform"/>
            <consortium name="The Broad Institute Genome Sequencing Center for Infectious Disease"/>
            <person name="Wu L."/>
            <person name="Ma J."/>
        </authorList>
    </citation>
    <scope>NUCLEOTIDE SEQUENCE [LARGE SCALE GENOMIC DNA]</scope>
    <source>
        <strain evidence="9 10">CGMCC 1.12859</strain>
    </source>
</reference>
<evidence type="ECO:0000256" key="6">
    <source>
        <dbReference type="HAMAP-Rule" id="MF_01946"/>
    </source>
</evidence>
<dbReference type="InterPro" id="IPR032907">
    <property type="entry name" value="CetZ"/>
</dbReference>
<dbReference type="Pfam" id="PF00091">
    <property type="entry name" value="Tubulin"/>
    <property type="match status" value="1"/>
</dbReference>
<dbReference type="GO" id="GO:0008360">
    <property type="term" value="P:regulation of cell shape"/>
    <property type="evidence" value="ECO:0007669"/>
    <property type="project" value="UniProtKB-UniRule"/>
</dbReference>
<dbReference type="PROSITE" id="PS00227">
    <property type="entry name" value="TUBULIN"/>
    <property type="match status" value="1"/>
</dbReference>
<dbReference type="AlphaFoldDB" id="A0ABD6BVD7"/>
<feature type="binding site" evidence="6">
    <location>
        <position position="140"/>
    </location>
    <ligand>
        <name>GTP</name>
        <dbReference type="ChEBI" id="CHEBI:37565"/>
    </ligand>
</feature>
<evidence type="ECO:0000256" key="3">
    <source>
        <dbReference type="ARBA" id="ARBA00022741"/>
    </source>
</evidence>
<comment type="similarity">
    <text evidence="1 6">Belongs to the CetZ family.</text>
</comment>
<dbReference type="HAMAP" id="MF_01946">
    <property type="entry name" value="CetZ"/>
    <property type="match status" value="1"/>
</dbReference>
<evidence type="ECO:0000256" key="4">
    <source>
        <dbReference type="ARBA" id="ARBA00022960"/>
    </source>
</evidence>
<dbReference type="Gene3D" id="3.40.50.1440">
    <property type="entry name" value="Tubulin/FtsZ, GTPase domain"/>
    <property type="match status" value="1"/>
</dbReference>
<dbReference type="Proteomes" id="UP001597139">
    <property type="component" value="Unassembled WGS sequence"/>
</dbReference>
<dbReference type="GO" id="GO:0005525">
    <property type="term" value="F:GTP binding"/>
    <property type="evidence" value="ECO:0007669"/>
    <property type="project" value="UniProtKB-UniRule"/>
</dbReference>
<dbReference type="InterPro" id="IPR048737">
    <property type="entry name" value="CetZ_C"/>
</dbReference>
<dbReference type="InterPro" id="IPR017975">
    <property type="entry name" value="Tubulin_CS"/>
</dbReference>
<protein>
    <recommendedName>
        <fullName evidence="6">Tubulin-like protein CetZ</fullName>
    </recommendedName>
</protein>
<dbReference type="GO" id="GO:0051301">
    <property type="term" value="P:cell division"/>
    <property type="evidence" value="ECO:0007669"/>
    <property type="project" value="UniProtKB-KW"/>
</dbReference>
<comment type="subcellular location">
    <subcellularLocation>
        <location evidence="6">Cytoplasm</location>
    </subcellularLocation>
</comment>
<dbReference type="InterPro" id="IPR036525">
    <property type="entry name" value="Tubulin/FtsZ_GTPase_sf"/>
</dbReference>
<dbReference type="InterPro" id="IPR037103">
    <property type="entry name" value="Tubulin/FtsZ-like_C"/>
</dbReference>
<keyword evidence="9" id="KW-0132">Cell division</keyword>
<name>A0ABD6BVD7_9EURY</name>
<dbReference type="GO" id="GO:0005737">
    <property type="term" value="C:cytoplasm"/>
    <property type="evidence" value="ECO:0007669"/>
    <property type="project" value="UniProtKB-SubCell"/>
</dbReference>
<feature type="domain" description="Tubulin/FtsZ GTPase" evidence="8">
    <location>
        <begin position="2"/>
        <end position="200"/>
    </location>
</feature>
<keyword evidence="5 6" id="KW-0342">GTP-binding</keyword>